<dbReference type="InterPro" id="IPR000792">
    <property type="entry name" value="Tscrpt_reg_LuxR_C"/>
</dbReference>
<proteinExistence type="predicted"/>
<protein>
    <submittedName>
        <fullName evidence="2">LuxR family transcriptional regulator</fullName>
    </submittedName>
</protein>
<gene>
    <name evidence="2" type="ORF">GV789_06885</name>
</gene>
<dbReference type="EMBL" id="JAAGUZ010000014">
    <property type="protein sequence ID" value="NEW44184.1"/>
    <property type="molecule type" value="Genomic_DNA"/>
</dbReference>
<reference evidence="2 3" key="1">
    <citation type="submission" date="2020-01" db="EMBL/GenBank/DDBJ databases">
        <title>Genetics and antimicrobial susceptibilities of Nocardia species isolated from the soil; a comparison with species isolated from humans.</title>
        <authorList>
            <person name="Carrasco G."/>
            <person name="Monzon S."/>
            <person name="Sansegundo M."/>
            <person name="Garcia E."/>
            <person name="Garrido N."/>
            <person name="Medina M.J."/>
            <person name="Villalon P."/>
            <person name="Ramirez-Arocha A.C."/>
            <person name="Jimenez P."/>
            <person name="Cuesta I."/>
            <person name="Valdezate S."/>
        </authorList>
    </citation>
    <scope>NUCLEOTIDE SEQUENCE [LARGE SCALE GENOMIC DNA]</scope>
    <source>
        <strain evidence="2 3">CNM20110639</strain>
    </source>
</reference>
<evidence type="ECO:0000259" key="1">
    <source>
        <dbReference type="SMART" id="SM00421"/>
    </source>
</evidence>
<dbReference type="SUPFAM" id="SSF46894">
    <property type="entry name" value="C-terminal effector domain of the bipartite response regulators"/>
    <property type="match status" value="1"/>
</dbReference>
<dbReference type="InterPro" id="IPR036388">
    <property type="entry name" value="WH-like_DNA-bd_sf"/>
</dbReference>
<organism evidence="2 3">
    <name type="scientific">Nocardia cyriacigeorgica</name>
    <dbReference type="NCBI Taxonomy" id="135487"/>
    <lineage>
        <taxon>Bacteria</taxon>
        <taxon>Bacillati</taxon>
        <taxon>Actinomycetota</taxon>
        <taxon>Actinomycetes</taxon>
        <taxon>Mycobacteriales</taxon>
        <taxon>Nocardiaceae</taxon>
        <taxon>Nocardia</taxon>
    </lineage>
</organism>
<evidence type="ECO:0000313" key="3">
    <source>
        <dbReference type="Proteomes" id="UP000468928"/>
    </source>
</evidence>
<name>A0A6P1D409_9NOCA</name>
<dbReference type="SMART" id="SM00421">
    <property type="entry name" value="HTH_LUXR"/>
    <property type="match status" value="1"/>
</dbReference>
<dbReference type="GO" id="GO:0003677">
    <property type="term" value="F:DNA binding"/>
    <property type="evidence" value="ECO:0007669"/>
    <property type="project" value="InterPro"/>
</dbReference>
<feature type="domain" description="HTH luxR-type" evidence="1">
    <location>
        <begin position="314"/>
        <end position="371"/>
    </location>
</feature>
<dbReference type="AlphaFoldDB" id="A0A6P1D409"/>
<accession>A0A6P1D409</accession>
<sequence length="379" mass="39987">MTATVNAFSGRGGATMSITLQRFSDLIAGIYDAGASTERWDSVIADIAAAFGAVRGVLVIAEPVTHQFVVKASGAGIGEDVYHRIIRAADRIQHLPAGATVTSDELFALPVGGNGASPDGPNGLANSFIARLSPAVPSSWICLTMPEQVDVSHHSAGRALLRVLVPHLEQALRTQSRLVALTRERAFALATLEKAHYGIMIVTSDAAVIFANSMAEDITVHGDGLAADSSGRLRATPSTNQARFSRLVREAAGPERSSGSVAITRPSGKRPLVVRVTPLDDLAGDGPPRHRAVLLLVTDPDHDPEPQPTTLHDLYGLTDAETLVAMGVMRGDGLPAVADQLSVSLFTARTHLQHIFVKTGTHRQAELVRLLLSSAIAAQ</sequence>
<dbReference type="GO" id="GO:0006355">
    <property type="term" value="P:regulation of DNA-templated transcription"/>
    <property type="evidence" value="ECO:0007669"/>
    <property type="project" value="InterPro"/>
</dbReference>
<dbReference type="Gene3D" id="1.10.10.10">
    <property type="entry name" value="Winged helix-like DNA-binding domain superfamily/Winged helix DNA-binding domain"/>
    <property type="match status" value="1"/>
</dbReference>
<comment type="caution">
    <text evidence="2">The sequence shown here is derived from an EMBL/GenBank/DDBJ whole genome shotgun (WGS) entry which is preliminary data.</text>
</comment>
<evidence type="ECO:0000313" key="2">
    <source>
        <dbReference type="EMBL" id="NEW44184.1"/>
    </source>
</evidence>
<dbReference type="Proteomes" id="UP000468928">
    <property type="component" value="Unassembled WGS sequence"/>
</dbReference>
<dbReference type="InterPro" id="IPR016032">
    <property type="entry name" value="Sig_transdc_resp-reg_C-effctor"/>
</dbReference>